<dbReference type="Proteomes" id="UP000199771">
    <property type="component" value="Unassembled WGS sequence"/>
</dbReference>
<evidence type="ECO:0000256" key="3">
    <source>
        <dbReference type="ARBA" id="ARBA00022475"/>
    </source>
</evidence>
<accession>A0A1I2KBW2</accession>
<keyword evidence="4 7" id="KW-0812">Transmembrane</keyword>
<dbReference type="EMBL" id="FOOC01000015">
    <property type="protein sequence ID" value="SFF63700.1"/>
    <property type="molecule type" value="Genomic_DNA"/>
</dbReference>
<dbReference type="GO" id="GO:0015031">
    <property type="term" value="P:protein transport"/>
    <property type="evidence" value="ECO:0007669"/>
    <property type="project" value="UniProtKB-KW"/>
</dbReference>
<keyword evidence="3" id="KW-1003">Cell membrane</keyword>
<dbReference type="GO" id="GO:0022857">
    <property type="term" value="F:transmembrane transporter activity"/>
    <property type="evidence" value="ECO:0007669"/>
    <property type="project" value="InterPro"/>
</dbReference>
<evidence type="ECO:0000256" key="1">
    <source>
        <dbReference type="ARBA" id="ARBA00004162"/>
    </source>
</evidence>
<evidence type="ECO:0000256" key="5">
    <source>
        <dbReference type="ARBA" id="ARBA00022989"/>
    </source>
</evidence>
<name>A0A1I2KBW2_9GAMM</name>
<dbReference type="RefSeq" id="WP_091535444.1">
    <property type="nucleotide sequence ID" value="NZ_FOOC01000015.1"/>
</dbReference>
<dbReference type="InterPro" id="IPR003400">
    <property type="entry name" value="ExbD"/>
</dbReference>
<proteinExistence type="inferred from homology"/>
<dbReference type="Pfam" id="PF02472">
    <property type="entry name" value="ExbD"/>
    <property type="match status" value="1"/>
</dbReference>
<keyword evidence="7" id="KW-0813">Transport</keyword>
<comment type="subcellular location">
    <subcellularLocation>
        <location evidence="1">Cell membrane</location>
        <topology evidence="1">Single-pass membrane protein</topology>
    </subcellularLocation>
    <subcellularLocation>
        <location evidence="7">Cell membrane</location>
        <topology evidence="7">Single-pass type II membrane protein</topology>
    </subcellularLocation>
</comment>
<keyword evidence="10" id="KW-1185">Reference proteome</keyword>
<evidence type="ECO:0000256" key="8">
    <source>
        <dbReference type="SAM" id="Phobius"/>
    </source>
</evidence>
<feature type="transmembrane region" description="Helical" evidence="8">
    <location>
        <begin position="12"/>
        <end position="32"/>
    </location>
</feature>
<evidence type="ECO:0000256" key="2">
    <source>
        <dbReference type="ARBA" id="ARBA00005811"/>
    </source>
</evidence>
<evidence type="ECO:0000256" key="6">
    <source>
        <dbReference type="ARBA" id="ARBA00023136"/>
    </source>
</evidence>
<gene>
    <name evidence="9" type="ORF">SAMN04488120_11519</name>
</gene>
<comment type="similarity">
    <text evidence="2 7">Belongs to the ExbD/TolR family.</text>
</comment>
<evidence type="ECO:0000256" key="7">
    <source>
        <dbReference type="RuleBase" id="RU003879"/>
    </source>
</evidence>
<protein>
    <submittedName>
        <fullName evidence="9">Biopolymer transport protein ExbD</fullName>
    </submittedName>
</protein>
<dbReference type="STRING" id="1076937.SAMN04488120_11519"/>
<organism evidence="9 10">
    <name type="scientific">Fontimonas thermophila</name>
    <dbReference type="NCBI Taxonomy" id="1076937"/>
    <lineage>
        <taxon>Bacteria</taxon>
        <taxon>Pseudomonadati</taxon>
        <taxon>Pseudomonadota</taxon>
        <taxon>Gammaproteobacteria</taxon>
        <taxon>Nevskiales</taxon>
        <taxon>Nevskiaceae</taxon>
        <taxon>Fontimonas</taxon>
    </lineage>
</organism>
<evidence type="ECO:0000313" key="10">
    <source>
        <dbReference type="Proteomes" id="UP000199771"/>
    </source>
</evidence>
<keyword evidence="5 8" id="KW-1133">Transmembrane helix</keyword>
<keyword evidence="7" id="KW-0653">Protein transport</keyword>
<reference evidence="9 10" key="1">
    <citation type="submission" date="2016-10" db="EMBL/GenBank/DDBJ databases">
        <authorList>
            <person name="de Groot N.N."/>
        </authorList>
    </citation>
    <scope>NUCLEOTIDE SEQUENCE [LARGE SCALE GENOMIC DNA]</scope>
    <source>
        <strain evidence="9 10">DSM 23609</strain>
    </source>
</reference>
<evidence type="ECO:0000313" key="9">
    <source>
        <dbReference type="EMBL" id="SFF63700.1"/>
    </source>
</evidence>
<keyword evidence="6 8" id="KW-0472">Membrane</keyword>
<dbReference type="AlphaFoldDB" id="A0A1I2KBW2"/>
<sequence length="118" mass="13148">MRLEWARRRHSRLALTALVDVVFILLFFFMLAGRAAPPRAIELHVASGMTGMETVAEVIVRAGGYVELDGRRLAIDALVHESRGRALQLRAGADARLQDLVDVLDRLRDAGVRIHVRP</sequence>
<dbReference type="GO" id="GO:0005886">
    <property type="term" value="C:plasma membrane"/>
    <property type="evidence" value="ECO:0007669"/>
    <property type="project" value="UniProtKB-SubCell"/>
</dbReference>
<evidence type="ECO:0000256" key="4">
    <source>
        <dbReference type="ARBA" id="ARBA00022692"/>
    </source>
</evidence>